<dbReference type="RefSeq" id="WP_035193023.1">
    <property type="nucleotide sequence ID" value="NZ_JJRY01000001.1"/>
</dbReference>
<protein>
    <submittedName>
        <fullName evidence="4">1-acyl-sn-glycerol-3-phosphate acyltransferase</fullName>
        <ecNumber evidence="4">2.3.1.51</ecNumber>
    </submittedName>
</protein>
<dbReference type="PATRIC" id="fig|1348973.3.peg.575"/>
<dbReference type="Proteomes" id="UP000027936">
    <property type="component" value="Unassembled WGS sequence"/>
</dbReference>
<dbReference type="OrthoDB" id="9803035at2"/>
<keyword evidence="1 4" id="KW-0808">Transferase</keyword>
<dbReference type="CDD" id="cd07989">
    <property type="entry name" value="LPLAT_AGPAT-like"/>
    <property type="match status" value="1"/>
</dbReference>
<dbReference type="PANTHER" id="PTHR10434">
    <property type="entry name" value="1-ACYL-SN-GLYCEROL-3-PHOSPHATE ACYLTRANSFERASE"/>
    <property type="match status" value="1"/>
</dbReference>
<organism evidence="4 5">
    <name type="scientific">Schinkia azotoformans MEV2011</name>
    <dbReference type="NCBI Taxonomy" id="1348973"/>
    <lineage>
        <taxon>Bacteria</taxon>
        <taxon>Bacillati</taxon>
        <taxon>Bacillota</taxon>
        <taxon>Bacilli</taxon>
        <taxon>Bacillales</taxon>
        <taxon>Bacillaceae</taxon>
        <taxon>Calidifontibacillus/Schinkia group</taxon>
        <taxon>Schinkia</taxon>
    </lineage>
</organism>
<dbReference type="SUPFAM" id="SSF69593">
    <property type="entry name" value="Glycerol-3-phosphate (1)-acyltransferase"/>
    <property type="match status" value="1"/>
</dbReference>
<dbReference type="SMART" id="SM00563">
    <property type="entry name" value="PlsC"/>
    <property type="match status" value="1"/>
</dbReference>
<evidence type="ECO:0000313" key="5">
    <source>
        <dbReference type="Proteomes" id="UP000027936"/>
    </source>
</evidence>
<comment type="caution">
    <text evidence="4">The sequence shown here is derived from an EMBL/GenBank/DDBJ whole genome shotgun (WGS) entry which is preliminary data.</text>
</comment>
<accession>A0A072NUM1</accession>
<evidence type="ECO:0000259" key="3">
    <source>
        <dbReference type="SMART" id="SM00563"/>
    </source>
</evidence>
<dbReference type="InterPro" id="IPR002123">
    <property type="entry name" value="Plipid/glycerol_acylTrfase"/>
</dbReference>
<reference evidence="4 5" key="1">
    <citation type="submission" date="2014-04" db="EMBL/GenBank/DDBJ databases">
        <title>Draft genome sequence of Bacillus azotoformans MEV2011, a (co-) denitrifying strain unable to grow in the presence of oxygen.</title>
        <authorList>
            <person name="Nielsen M."/>
            <person name="Schreiber L."/>
            <person name="Finster K."/>
            <person name="Schramm A."/>
        </authorList>
    </citation>
    <scope>NUCLEOTIDE SEQUENCE [LARGE SCALE GENOMIC DNA]</scope>
    <source>
        <strain evidence="4 5">MEV2011</strain>
    </source>
</reference>
<feature type="domain" description="Phospholipid/glycerol acyltransferase" evidence="3">
    <location>
        <begin position="35"/>
        <end position="147"/>
    </location>
</feature>
<dbReference type="AlphaFoldDB" id="A0A072NUM1"/>
<evidence type="ECO:0000256" key="2">
    <source>
        <dbReference type="ARBA" id="ARBA00023315"/>
    </source>
</evidence>
<evidence type="ECO:0000256" key="1">
    <source>
        <dbReference type="ARBA" id="ARBA00022679"/>
    </source>
</evidence>
<keyword evidence="2 4" id="KW-0012">Acyltransferase</keyword>
<dbReference type="EMBL" id="JJRY01000001">
    <property type="protein sequence ID" value="KEF40563.1"/>
    <property type="molecule type" value="Genomic_DNA"/>
</dbReference>
<proteinExistence type="predicted"/>
<dbReference type="EC" id="2.3.1.51" evidence="4"/>
<sequence>MWLYKFGKALCSIYFKSQYKIEVVGTENIPKDGGVLLCSNHISNNDPPLVGVTCPRDISFMAKEELFRMPVIKTIMHGIRAFPVKRGMNDRNALKAGLSLLKEGNVLGLFPEGTRSKTGELGTGLAGAGFFALRSNAAVVPCAVIGPYKRFNKMKVVYGKPIDFEPIRAGKLSAQDATDIIMKEIGLLIENNTLDRHST</sequence>
<dbReference type="Pfam" id="PF01553">
    <property type="entry name" value="Acyltransferase"/>
    <property type="match status" value="1"/>
</dbReference>
<name>A0A072NUM1_SCHAZ</name>
<evidence type="ECO:0000313" key="4">
    <source>
        <dbReference type="EMBL" id="KEF40563.1"/>
    </source>
</evidence>
<dbReference type="PANTHER" id="PTHR10434:SF11">
    <property type="entry name" value="1-ACYL-SN-GLYCEROL-3-PHOSPHATE ACYLTRANSFERASE"/>
    <property type="match status" value="1"/>
</dbReference>
<dbReference type="GO" id="GO:0003841">
    <property type="term" value="F:1-acylglycerol-3-phosphate O-acyltransferase activity"/>
    <property type="evidence" value="ECO:0007669"/>
    <property type="project" value="UniProtKB-EC"/>
</dbReference>
<gene>
    <name evidence="4" type="ORF">M670_00590</name>
</gene>
<dbReference type="GO" id="GO:0006654">
    <property type="term" value="P:phosphatidic acid biosynthetic process"/>
    <property type="evidence" value="ECO:0007669"/>
    <property type="project" value="TreeGrafter"/>
</dbReference>